<keyword evidence="2" id="KW-1185">Reference proteome</keyword>
<name>A0ABD2UEA9_9SOLN</name>
<protein>
    <submittedName>
        <fullName evidence="1">Uncharacterized protein</fullName>
    </submittedName>
</protein>
<dbReference type="AlphaFoldDB" id="A0ABD2UEA9"/>
<accession>A0ABD2UEA9</accession>
<proteinExistence type="predicted"/>
<sequence>MEENLDKKGFIPNSNFKILSQLRRDTFSCNFCPILKEERGENRASFSAVPVLGFLSLEEKKNNRGGHFGHAVRCICCCYLELYVGVLITKEVGIEFESGLLRIVMRIGLATGCNELG</sequence>
<dbReference type="EMBL" id="JBJKTR010000006">
    <property type="protein sequence ID" value="KAL3365927.1"/>
    <property type="molecule type" value="Genomic_DNA"/>
</dbReference>
<organism evidence="1 2">
    <name type="scientific">Solanum stoloniferum</name>
    <dbReference type="NCBI Taxonomy" id="62892"/>
    <lineage>
        <taxon>Eukaryota</taxon>
        <taxon>Viridiplantae</taxon>
        <taxon>Streptophyta</taxon>
        <taxon>Embryophyta</taxon>
        <taxon>Tracheophyta</taxon>
        <taxon>Spermatophyta</taxon>
        <taxon>Magnoliopsida</taxon>
        <taxon>eudicotyledons</taxon>
        <taxon>Gunneridae</taxon>
        <taxon>Pentapetalae</taxon>
        <taxon>asterids</taxon>
        <taxon>lamiids</taxon>
        <taxon>Solanales</taxon>
        <taxon>Solanaceae</taxon>
        <taxon>Solanoideae</taxon>
        <taxon>Solaneae</taxon>
        <taxon>Solanum</taxon>
    </lineage>
</organism>
<comment type="caution">
    <text evidence="1">The sequence shown here is derived from an EMBL/GenBank/DDBJ whole genome shotgun (WGS) entry which is preliminary data.</text>
</comment>
<reference evidence="1 2" key="1">
    <citation type="submission" date="2024-05" db="EMBL/GenBank/DDBJ databases">
        <title>De novo assembly of an allotetraploid wild potato.</title>
        <authorList>
            <person name="Hosaka A.J."/>
        </authorList>
    </citation>
    <scope>NUCLEOTIDE SEQUENCE [LARGE SCALE GENOMIC DNA]</scope>
    <source>
        <tissue evidence="1">Young leaves</tissue>
    </source>
</reference>
<evidence type="ECO:0000313" key="2">
    <source>
        <dbReference type="Proteomes" id="UP001627284"/>
    </source>
</evidence>
<evidence type="ECO:0000313" key="1">
    <source>
        <dbReference type="EMBL" id="KAL3365927.1"/>
    </source>
</evidence>
<dbReference type="Proteomes" id="UP001627284">
    <property type="component" value="Unassembled WGS sequence"/>
</dbReference>
<gene>
    <name evidence="1" type="ORF">AABB24_010850</name>
</gene>